<reference evidence="3" key="1">
    <citation type="submission" date="2016-11" db="EMBL/GenBank/DDBJ databases">
        <authorList>
            <person name="Varghese N."/>
            <person name="Submissions S."/>
        </authorList>
    </citation>
    <scope>NUCLEOTIDE SEQUENCE [LARGE SCALE GENOMIC DNA]</scope>
    <source>
        <strain evidence="3">DSM 44671</strain>
    </source>
</reference>
<dbReference type="AlphaFoldDB" id="A0A1K1RW10"/>
<dbReference type="RefSeq" id="WP_245805039.1">
    <property type="nucleotide sequence ID" value="NZ_FPJG01000006.1"/>
</dbReference>
<organism evidence="2 3">
    <name type="scientific">Amycolatopsis australiensis</name>
    <dbReference type="NCBI Taxonomy" id="546364"/>
    <lineage>
        <taxon>Bacteria</taxon>
        <taxon>Bacillati</taxon>
        <taxon>Actinomycetota</taxon>
        <taxon>Actinomycetes</taxon>
        <taxon>Pseudonocardiales</taxon>
        <taxon>Pseudonocardiaceae</taxon>
        <taxon>Amycolatopsis</taxon>
    </lineage>
</organism>
<feature type="region of interest" description="Disordered" evidence="1">
    <location>
        <begin position="58"/>
        <end position="93"/>
    </location>
</feature>
<name>A0A1K1RW10_9PSEU</name>
<dbReference type="EMBL" id="FPJG01000006">
    <property type="protein sequence ID" value="SFW76020.1"/>
    <property type="molecule type" value="Genomic_DNA"/>
</dbReference>
<sequence length="93" mass="9451">MSANTPAAYNGFMLNTVLASYTATTFQVRAMFTETSPKAFGQVWFTYGAPAAPPTTSIVVPAPTTTAPPMSTWTTPATTADPTTAASPAGGGS</sequence>
<dbReference type="Proteomes" id="UP000182740">
    <property type="component" value="Unassembled WGS sequence"/>
</dbReference>
<evidence type="ECO:0000256" key="1">
    <source>
        <dbReference type="SAM" id="MobiDB-lite"/>
    </source>
</evidence>
<accession>A0A1K1RW10</accession>
<dbReference type="STRING" id="546364.SAMN04489730_4035"/>
<protein>
    <submittedName>
        <fullName evidence="2">Uncharacterized protein</fullName>
    </submittedName>
</protein>
<evidence type="ECO:0000313" key="3">
    <source>
        <dbReference type="Proteomes" id="UP000182740"/>
    </source>
</evidence>
<keyword evidence="3" id="KW-1185">Reference proteome</keyword>
<gene>
    <name evidence="2" type="ORF">SAMN04489730_4035</name>
</gene>
<evidence type="ECO:0000313" key="2">
    <source>
        <dbReference type="EMBL" id="SFW76020.1"/>
    </source>
</evidence>
<proteinExistence type="predicted"/>